<protein>
    <recommendedName>
        <fullName evidence="3">Muskelin N-terminal domain-containing protein</fullName>
    </recommendedName>
</protein>
<evidence type="ECO:0000313" key="4">
    <source>
        <dbReference type="EMBL" id="GHJ86292.1"/>
    </source>
</evidence>
<sequence>MANEEISWTDAKAGQSSLKGVPYRIHSCSTYSKDFTPAKIIPNRPEDHTSRWSCAAGDDQPWLLLELIKPAVLYQVTIGKYKEDHPCNAQSVRILAGNDPSLLEEVSSANLRNDSRSEMLGLRHSMAVWKGDMSTTNLWDLKRENDNIPFPVRYVKIVPGRAYEPRYNVSLWHVKFEGVTETDYIERVQREWFQAQKLQKDRLVLKHLRCSPDLRLAFQSVLNLAQQSHGISTVLEHPGLTLLFDEFVVKRDYRKSEEILEHILEERLAKEYEELVPRKYSWRLLGNSGLEQPSVRGGHAMCAYASTLWLFGGNGRAELNDFWRGSLRGDTLSWTQIQRGNGPWPSYGGRNLMVATEDRIYMIALAGKQSDDIRIDESFGLISDELTEAVVSTEETSRGNGSDTAILWMYEISHGQWKEISRRNWDCARQELSSFSCHDGQLIVGRSYGQTYSVAIYDIGSGIWNESVYEPNVMSRASSEASGSLVRPILVDCFDSVNARQVLVSTSHSWPGDSGFPSSLLETVQPLIPHVSANASHRSFVDFQGTSLLLITGLEGGCIIPSQRAQTVIHVYSIARGEWQKLNGEGEFDLGFAVSAKNQDQLSPVQKCGHEMTYDRITGRCIFYGGRTDGMLEGNVAVELALHGLREVDILRKCKRIIRRQSFIQILLQRSSLEALSFLQETLSPVTAPSDAAEQQDLRALFTALVRGSKGEGDVVEVRDVGDKAHLAAFQQLLHYISPRFKEPVEEISSRTML</sequence>
<dbReference type="SUPFAM" id="SSF49785">
    <property type="entry name" value="Galactose-binding domain-like"/>
    <property type="match status" value="1"/>
</dbReference>
<dbReference type="Proteomes" id="UP000620104">
    <property type="component" value="Unassembled WGS sequence"/>
</dbReference>
<evidence type="ECO:0000313" key="5">
    <source>
        <dbReference type="Proteomes" id="UP000620104"/>
    </source>
</evidence>
<dbReference type="SUPFAM" id="SSF117281">
    <property type="entry name" value="Kelch motif"/>
    <property type="match status" value="1"/>
</dbReference>
<comment type="caution">
    <text evidence="4">The sequence shown here is derived from an EMBL/GenBank/DDBJ whole genome shotgun (WGS) entry which is preliminary data.</text>
</comment>
<dbReference type="SUPFAM" id="SSF50965">
    <property type="entry name" value="Galactose oxidase, central domain"/>
    <property type="match status" value="1"/>
</dbReference>
<name>A0A8H3YFK2_9TREE</name>
<dbReference type="GO" id="GO:0005737">
    <property type="term" value="C:cytoplasm"/>
    <property type="evidence" value="ECO:0007669"/>
    <property type="project" value="TreeGrafter"/>
</dbReference>
<dbReference type="OrthoDB" id="10052615at2759"/>
<dbReference type="InterPro" id="IPR008979">
    <property type="entry name" value="Galactose-bd-like_sf"/>
</dbReference>
<feature type="domain" description="Muskelin N-terminal" evidence="3">
    <location>
        <begin position="19"/>
        <end position="211"/>
    </location>
</feature>
<accession>A0A8H3YFK2</accession>
<dbReference type="InterPro" id="IPR052456">
    <property type="entry name" value="CTLH_complex_component"/>
</dbReference>
<reference evidence="4" key="1">
    <citation type="submission" date="2020-07" db="EMBL/GenBank/DDBJ databases">
        <title>Draft Genome Sequence of a Deep-Sea Yeast, Naganishia (Cryptococcus) liquefaciens strain N6.</title>
        <authorList>
            <person name="Han Y.W."/>
            <person name="Kajitani R."/>
            <person name="Morimoto H."/>
            <person name="Parhat M."/>
            <person name="Tsubouchi H."/>
            <person name="Bakenova O."/>
            <person name="Ogata M."/>
            <person name="Argunhan B."/>
            <person name="Aoki R."/>
            <person name="Kajiwara S."/>
            <person name="Itoh T."/>
            <person name="Iwasaki H."/>
        </authorList>
    </citation>
    <scope>NUCLEOTIDE SEQUENCE</scope>
    <source>
        <strain evidence="4">N6</strain>
    </source>
</reference>
<dbReference type="PANTHER" id="PTHR15526:SF5">
    <property type="entry name" value="MUSKELIN"/>
    <property type="match status" value="1"/>
</dbReference>
<dbReference type="PANTHER" id="PTHR15526">
    <property type="entry name" value="MUSKELIN"/>
    <property type="match status" value="1"/>
</dbReference>
<dbReference type="AlphaFoldDB" id="A0A8H3YFK2"/>
<keyword evidence="5" id="KW-1185">Reference proteome</keyword>
<dbReference type="InterPro" id="IPR010565">
    <property type="entry name" value="Muskelin_N"/>
</dbReference>
<evidence type="ECO:0000259" key="3">
    <source>
        <dbReference type="Pfam" id="PF06588"/>
    </source>
</evidence>
<dbReference type="EMBL" id="BLZA01000017">
    <property type="protein sequence ID" value="GHJ86292.1"/>
    <property type="molecule type" value="Genomic_DNA"/>
</dbReference>
<evidence type="ECO:0000256" key="1">
    <source>
        <dbReference type="ARBA" id="ARBA00022441"/>
    </source>
</evidence>
<gene>
    <name evidence="4" type="ORF">NliqN6_2694</name>
</gene>
<keyword evidence="2" id="KW-0677">Repeat</keyword>
<dbReference type="Gene3D" id="2.60.120.260">
    <property type="entry name" value="Galactose-binding domain-like"/>
    <property type="match status" value="1"/>
</dbReference>
<proteinExistence type="predicted"/>
<dbReference type="Gene3D" id="2.120.10.80">
    <property type="entry name" value="Kelch-type beta propeller"/>
    <property type="match status" value="2"/>
</dbReference>
<evidence type="ECO:0000256" key="2">
    <source>
        <dbReference type="ARBA" id="ARBA00022737"/>
    </source>
</evidence>
<organism evidence="4 5">
    <name type="scientific">Naganishia liquefaciens</name>
    <dbReference type="NCBI Taxonomy" id="104408"/>
    <lineage>
        <taxon>Eukaryota</taxon>
        <taxon>Fungi</taxon>
        <taxon>Dikarya</taxon>
        <taxon>Basidiomycota</taxon>
        <taxon>Agaricomycotina</taxon>
        <taxon>Tremellomycetes</taxon>
        <taxon>Filobasidiales</taxon>
        <taxon>Filobasidiaceae</taxon>
        <taxon>Naganishia</taxon>
    </lineage>
</organism>
<dbReference type="InterPro" id="IPR011043">
    <property type="entry name" value="Gal_Oxase/kelch_b-propeller"/>
</dbReference>
<dbReference type="InterPro" id="IPR015915">
    <property type="entry name" value="Kelch-typ_b-propeller"/>
</dbReference>
<keyword evidence="1" id="KW-0880">Kelch repeat</keyword>
<dbReference type="Pfam" id="PF06588">
    <property type="entry name" value="Muskelin_N"/>
    <property type="match status" value="1"/>
</dbReference>